<feature type="compositionally biased region" description="Low complexity" evidence="2">
    <location>
        <begin position="1"/>
        <end position="28"/>
    </location>
</feature>
<proteinExistence type="predicted"/>
<dbReference type="GO" id="GO:0102482">
    <property type="term" value="F:5-deoxy-D-glucuronate isomerase activity"/>
    <property type="evidence" value="ECO:0007669"/>
    <property type="project" value="UniProtKB-EC"/>
</dbReference>
<name>A0ABV0L0B8_9GAMM</name>
<dbReference type="NCBIfam" id="TIGR04378">
    <property type="entry name" value="myo_inos_iolB"/>
    <property type="match status" value="1"/>
</dbReference>
<dbReference type="EC" id="5.3.1.30" evidence="3"/>
<keyword evidence="1 3" id="KW-0413">Isomerase</keyword>
<comment type="caution">
    <text evidence="3">The sequence shown here is derived from an EMBL/GenBank/DDBJ whole genome shotgun (WGS) entry which is preliminary data.</text>
</comment>
<dbReference type="Pfam" id="PF04962">
    <property type="entry name" value="KduI"/>
    <property type="match status" value="1"/>
</dbReference>
<dbReference type="Gene3D" id="2.60.120.10">
    <property type="entry name" value="Jelly Rolls"/>
    <property type="match status" value="2"/>
</dbReference>
<dbReference type="InterPro" id="IPR014710">
    <property type="entry name" value="RmlC-like_jellyroll"/>
</dbReference>
<evidence type="ECO:0000256" key="1">
    <source>
        <dbReference type="ARBA" id="ARBA00023235"/>
    </source>
</evidence>
<keyword evidence="4" id="KW-1185">Reference proteome</keyword>
<sequence length="281" mass="31285">MSHLLSKNSLSKNSLSKNSQQTGQTQTQLVTPKSANWRYVGFEAHQLKAGESITIETATDEVCAVILSGKANANTKLEAWKNIGDRMSVFDQKAPYSVYSPAQDEIRIEAITDVEVAFCKAPGKGGFKAKLISPEQCQYETRGVTSNTRHVCNILFGNEPADSLLVCEVITPSGGWSSYPPHKHDTDAAPAETQLEETYYHKIDPPQGFAFQRVYTDDRSIDETMAVEDGDLVMVPEGYHPVGVPHGYQSYYLNVMAGPSRNWIFHNDPDHEWIIERDKTV</sequence>
<accession>A0ABV0L0B8</accession>
<protein>
    <submittedName>
        <fullName evidence="3">5-deoxy-glucuronate isomerase</fullName>
        <ecNumber evidence="3">5.3.1.30</ecNumber>
    </submittedName>
</protein>
<dbReference type="PANTHER" id="PTHR39193:SF1">
    <property type="entry name" value="5-DEOXY-GLUCURONATE ISOMERASE"/>
    <property type="match status" value="1"/>
</dbReference>
<dbReference type="SUPFAM" id="SSF51182">
    <property type="entry name" value="RmlC-like cupins"/>
    <property type="match status" value="1"/>
</dbReference>
<gene>
    <name evidence="3" type="primary">iolB</name>
    <name evidence="3" type="ORF">ABKW32_08860</name>
</gene>
<dbReference type="InterPro" id="IPR011051">
    <property type="entry name" value="RmlC_Cupin_sf"/>
</dbReference>
<dbReference type="PIRSF" id="PIRSF036628">
    <property type="entry name" value="IolB"/>
    <property type="match status" value="1"/>
</dbReference>
<dbReference type="InterPro" id="IPR024203">
    <property type="entry name" value="Deoxy-glucuronate_isom_IolB"/>
</dbReference>
<dbReference type="RefSeq" id="WP_348576825.1">
    <property type="nucleotide sequence ID" value="NZ_JBDYKN010000007.1"/>
</dbReference>
<evidence type="ECO:0000313" key="3">
    <source>
        <dbReference type="EMBL" id="MEP7729549.1"/>
    </source>
</evidence>
<dbReference type="PANTHER" id="PTHR39193">
    <property type="entry name" value="5-DEOXY-GLUCURONATE ISOMERASE"/>
    <property type="match status" value="1"/>
</dbReference>
<evidence type="ECO:0000313" key="4">
    <source>
        <dbReference type="Proteomes" id="UP001471651"/>
    </source>
</evidence>
<reference evidence="3 4" key="1">
    <citation type="submission" date="2024-05" db="EMBL/GenBank/DDBJ databases">
        <authorList>
            <person name="Busch G.E."/>
            <person name="Sharma I."/>
        </authorList>
    </citation>
    <scope>NUCLEOTIDE SEQUENCE [LARGE SCALE GENOMIC DNA]</scope>
    <source>
        <strain evidence="3 4">23GB23</strain>
    </source>
</reference>
<dbReference type="EMBL" id="JBDYKN010000007">
    <property type="protein sequence ID" value="MEP7729549.1"/>
    <property type="molecule type" value="Genomic_DNA"/>
</dbReference>
<organism evidence="3 4">
    <name type="scientific">Marinomonas primoryensis</name>
    <dbReference type="NCBI Taxonomy" id="178399"/>
    <lineage>
        <taxon>Bacteria</taxon>
        <taxon>Pseudomonadati</taxon>
        <taxon>Pseudomonadota</taxon>
        <taxon>Gammaproteobacteria</taxon>
        <taxon>Oceanospirillales</taxon>
        <taxon>Oceanospirillaceae</taxon>
        <taxon>Marinomonas</taxon>
    </lineage>
</organism>
<dbReference type="InterPro" id="IPR021120">
    <property type="entry name" value="KduI/IolB_isomerase"/>
</dbReference>
<evidence type="ECO:0000256" key="2">
    <source>
        <dbReference type="SAM" id="MobiDB-lite"/>
    </source>
</evidence>
<feature type="region of interest" description="Disordered" evidence="2">
    <location>
        <begin position="1"/>
        <end position="29"/>
    </location>
</feature>
<dbReference type="Proteomes" id="UP001471651">
    <property type="component" value="Unassembled WGS sequence"/>
</dbReference>